<sequence length="185" mass="20894">MADISFITGGCRSGKSRFALENSNALTGSKIFVATCPKIDDEMDQRIQKHREERKDQNWETIEEPLELYNVFRNLSSKESKVVLVDCLSLWINNLLFKYQNENRVLDESLIREATVKFLNAARSSFPGKVIFVSNEIGLGVVPESPLIRIYRDLLGTCNQIVAAEADEVFLLISGIPIKLKQVEA</sequence>
<dbReference type="GO" id="GO:0009236">
    <property type="term" value="P:cobalamin biosynthetic process"/>
    <property type="evidence" value="ECO:0007669"/>
    <property type="project" value="UniProtKB-UniPathway"/>
</dbReference>
<evidence type="ECO:0000256" key="19">
    <source>
        <dbReference type="PIRSR" id="PIRSR006135-2"/>
    </source>
</evidence>
<dbReference type="UniPathway" id="UPA00148">
    <property type="reaction ID" value="UER00236"/>
</dbReference>
<comment type="catalytic activity">
    <reaction evidence="3">
        <text>adenosylcob(III)inamide + GTP = adenosylcob(III)inamide phosphate + GDP + H(+)</text>
        <dbReference type="Rhea" id="RHEA:15765"/>
        <dbReference type="ChEBI" id="CHEBI:2480"/>
        <dbReference type="ChEBI" id="CHEBI:15378"/>
        <dbReference type="ChEBI" id="CHEBI:37565"/>
        <dbReference type="ChEBI" id="CHEBI:58189"/>
        <dbReference type="ChEBI" id="CHEBI:58502"/>
        <dbReference type="EC" id="2.7.1.156"/>
    </reaction>
</comment>
<feature type="binding site" evidence="19">
    <location>
        <position position="63"/>
    </location>
    <ligand>
        <name>GTP</name>
        <dbReference type="ChEBI" id="CHEBI:37565"/>
    </ligand>
</feature>
<comment type="caution">
    <text evidence="20">The sequence shown here is derived from an EMBL/GenBank/DDBJ whole genome shotgun (WGS) entry which is preliminary data.</text>
</comment>
<dbReference type="OrthoDB" id="9799422at2"/>
<reference evidence="20" key="1">
    <citation type="submission" date="2013-04" db="EMBL/GenBank/DDBJ databases">
        <authorList>
            <person name="Harkins D.M."/>
            <person name="Durkin A.S."/>
            <person name="Selengut J.D."/>
            <person name="Sanka R."/>
            <person name="DePew J."/>
            <person name="Purushe J."/>
            <person name="Ahmed A."/>
            <person name="van der Linden H."/>
            <person name="Goris M.G.A."/>
            <person name="Hartskeerl R.A."/>
            <person name="Vinetz J.M."/>
            <person name="Sutton G.G."/>
            <person name="Nelson W.C."/>
            <person name="Fouts D.E."/>
        </authorList>
    </citation>
    <scope>NUCLEOTIDE SEQUENCE [LARGE SCALE GENOMIC DNA]</scope>
    <source>
        <strain evidence="20">BUT 6</strain>
    </source>
</reference>
<keyword evidence="12 19" id="KW-0547">Nucleotide-binding</keyword>
<evidence type="ECO:0000256" key="5">
    <source>
        <dbReference type="ARBA" id="ARBA00004692"/>
    </source>
</evidence>
<evidence type="ECO:0000256" key="6">
    <source>
        <dbReference type="ARBA" id="ARBA00005159"/>
    </source>
</evidence>
<evidence type="ECO:0000256" key="16">
    <source>
        <dbReference type="ARBA" id="ARBA00029570"/>
    </source>
</evidence>
<feature type="active site" description="GMP-histidine intermediate" evidence="18">
    <location>
        <position position="50"/>
    </location>
</feature>
<comment type="catalytic activity">
    <reaction evidence="1">
        <text>adenosylcob(III)inamide + ATP = adenosylcob(III)inamide phosphate + ADP + H(+)</text>
        <dbReference type="Rhea" id="RHEA:15769"/>
        <dbReference type="ChEBI" id="CHEBI:2480"/>
        <dbReference type="ChEBI" id="CHEBI:15378"/>
        <dbReference type="ChEBI" id="CHEBI:30616"/>
        <dbReference type="ChEBI" id="CHEBI:58502"/>
        <dbReference type="ChEBI" id="CHEBI:456216"/>
        <dbReference type="EC" id="2.7.1.156"/>
    </reaction>
</comment>
<dbReference type="GO" id="GO:0043752">
    <property type="term" value="F:adenosylcobinamide kinase activity"/>
    <property type="evidence" value="ECO:0007669"/>
    <property type="project" value="UniProtKB-EC"/>
</dbReference>
<name>S3VB65_9LEPT</name>
<comment type="pathway">
    <text evidence="6">Cofactor biosynthesis; adenosylcobalamin biosynthesis; adenosylcobalamin from cob(II)yrinate a,c-diamide: step 5/7.</text>
</comment>
<feature type="binding site" evidence="19">
    <location>
        <begin position="9"/>
        <end position="16"/>
    </location>
    <ligand>
        <name>GTP</name>
        <dbReference type="ChEBI" id="CHEBI:37565"/>
    </ligand>
</feature>
<dbReference type="Pfam" id="PF02283">
    <property type="entry name" value="CobU"/>
    <property type="match status" value="1"/>
</dbReference>
<evidence type="ECO:0000256" key="15">
    <source>
        <dbReference type="ARBA" id="ARBA00023134"/>
    </source>
</evidence>
<dbReference type="Gene3D" id="3.40.50.300">
    <property type="entry name" value="P-loop containing nucleotide triphosphate hydrolases"/>
    <property type="match status" value="1"/>
</dbReference>
<evidence type="ECO:0000256" key="7">
    <source>
        <dbReference type="ARBA" id="ARBA00007490"/>
    </source>
</evidence>
<dbReference type="CDD" id="cd00544">
    <property type="entry name" value="CobU"/>
    <property type="match status" value="1"/>
</dbReference>
<proteinExistence type="inferred from homology"/>
<comment type="pathway">
    <text evidence="5">Cofactor biosynthesis; adenosylcobalamin biosynthesis; adenosylcobalamin from cob(II)yrinate a,c-diamide: step 6/7.</text>
</comment>
<accession>S3VB65</accession>
<evidence type="ECO:0000256" key="1">
    <source>
        <dbReference type="ARBA" id="ARBA00000312"/>
    </source>
</evidence>
<evidence type="ECO:0000256" key="14">
    <source>
        <dbReference type="ARBA" id="ARBA00022840"/>
    </source>
</evidence>
<comment type="function">
    <text evidence="4">Catalyzes ATP-dependent phosphorylation of adenosylcobinamide and addition of GMP to adenosylcobinamide phosphate.</text>
</comment>
<evidence type="ECO:0000313" key="21">
    <source>
        <dbReference type="Proteomes" id="UP000014540"/>
    </source>
</evidence>
<evidence type="ECO:0000256" key="13">
    <source>
        <dbReference type="ARBA" id="ARBA00022777"/>
    </source>
</evidence>
<dbReference type="SUPFAM" id="SSF52540">
    <property type="entry name" value="P-loop containing nucleoside triphosphate hydrolases"/>
    <property type="match status" value="1"/>
</dbReference>
<dbReference type="PANTHER" id="PTHR34848">
    <property type="match status" value="1"/>
</dbReference>
<keyword evidence="21" id="KW-1185">Reference proteome</keyword>
<feature type="binding site" evidence="19">
    <location>
        <position position="86"/>
    </location>
    <ligand>
        <name>GTP</name>
        <dbReference type="ChEBI" id="CHEBI:37565"/>
    </ligand>
</feature>
<evidence type="ECO:0000256" key="4">
    <source>
        <dbReference type="ARBA" id="ARBA00003889"/>
    </source>
</evidence>
<evidence type="ECO:0000256" key="9">
    <source>
        <dbReference type="ARBA" id="ARBA00012523"/>
    </source>
</evidence>
<dbReference type="EC" id="2.7.7.62" evidence="9"/>
<evidence type="ECO:0000256" key="18">
    <source>
        <dbReference type="PIRSR" id="PIRSR006135-1"/>
    </source>
</evidence>
<keyword evidence="11" id="KW-0808">Transferase</keyword>
<dbReference type="PANTHER" id="PTHR34848:SF1">
    <property type="entry name" value="BIFUNCTIONAL ADENOSYLCOBALAMIN BIOSYNTHESIS PROTEIN COBU"/>
    <property type="match status" value="1"/>
</dbReference>
<gene>
    <name evidence="20" type="ORF">LEP1GSC058_3743</name>
</gene>
<dbReference type="NCBIfam" id="NF004469">
    <property type="entry name" value="PRK05800.1"/>
    <property type="match status" value="1"/>
</dbReference>
<keyword evidence="10" id="KW-0169">Cobalamin biosynthesis</keyword>
<evidence type="ECO:0000256" key="2">
    <source>
        <dbReference type="ARBA" id="ARBA00000711"/>
    </source>
</evidence>
<evidence type="ECO:0000256" key="8">
    <source>
        <dbReference type="ARBA" id="ARBA00012016"/>
    </source>
</evidence>
<dbReference type="InterPro" id="IPR003203">
    <property type="entry name" value="CobU/CobP"/>
</dbReference>
<dbReference type="Proteomes" id="UP000014540">
    <property type="component" value="Unassembled WGS sequence"/>
</dbReference>
<keyword evidence="13" id="KW-0418">Kinase</keyword>
<comment type="similarity">
    <text evidence="7">Belongs to the CobU/CobP family.</text>
</comment>
<dbReference type="RefSeq" id="WP_016550184.1">
    <property type="nucleotide sequence ID" value="NZ_AKWZ02000010.1"/>
</dbReference>
<dbReference type="PIRSF" id="PIRSF006135">
    <property type="entry name" value="CobU"/>
    <property type="match status" value="1"/>
</dbReference>
<evidence type="ECO:0000256" key="12">
    <source>
        <dbReference type="ARBA" id="ARBA00022741"/>
    </source>
</evidence>
<keyword evidence="15 19" id="KW-0342">GTP-binding</keyword>
<dbReference type="AlphaFoldDB" id="S3VB65"/>
<feature type="binding site" evidence="19">
    <location>
        <begin position="51"/>
        <end position="54"/>
    </location>
    <ligand>
        <name>GTP</name>
        <dbReference type="ChEBI" id="CHEBI:37565"/>
    </ligand>
</feature>
<dbReference type="GO" id="GO:0008820">
    <property type="term" value="F:cobinamide phosphate guanylyltransferase activity"/>
    <property type="evidence" value="ECO:0007669"/>
    <property type="project" value="UniProtKB-EC"/>
</dbReference>
<dbReference type="EC" id="2.7.1.156" evidence="8"/>
<dbReference type="STRING" id="1193011.LEP1GSC058_3743"/>
<comment type="catalytic activity">
    <reaction evidence="2">
        <text>adenosylcob(III)inamide phosphate + GTP + H(+) = adenosylcob(III)inamide-GDP + diphosphate</text>
        <dbReference type="Rhea" id="RHEA:22712"/>
        <dbReference type="ChEBI" id="CHEBI:15378"/>
        <dbReference type="ChEBI" id="CHEBI:33019"/>
        <dbReference type="ChEBI" id="CHEBI:37565"/>
        <dbReference type="ChEBI" id="CHEBI:58502"/>
        <dbReference type="ChEBI" id="CHEBI:60487"/>
        <dbReference type="EC" id="2.7.7.62"/>
    </reaction>
</comment>
<evidence type="ECO:0000313" key="20">
    <source>
        <dbReference type="EMBL" id="EPG73710.1"/>
    </source>
</evidence>
<evidence type="ECO:0000256" key="17">
    <source>
        <dbReference type="ARBA" id="ARBA00030571"/>
    </source>
</evidence>
<dbReference type="EMBL" id="AKWZ02000010">
    <property type="protein sequence ID" value="EPG73710.1"/>
    <property type="molecule type" value="Genomic_DNA"/>
</dbReference>
<evidence type="ECO:0000256" key="3">
    <source>
        <dbReference type="ARBA" id="ARBA00001522"/>
    </source>
</evidence>
<evidence type="ECO:0000256" key="10">
    <source>
        <dbReference type="ARBA" id="ARBA00022573"/>
    </source>
</evidence>
<organism evidence="20 21">
    <name type="scientific">Leptospira fainei serovar Hurstbridge str. BUT 6</name>
    <dbReference type="NCBI Taxonomy" id="1193011"/>
    <lineage>
        <taxon>Bacteria</taxon>
        <taxon>Pseudomonadati</taxon>
        <taxon>Spirochaetota</taxon>
        <taxon>Spirochaetia</taxon>
        <taxon>Leptospirales</taxon>
        <taxon>Leptospiraceae</taxon>
        <taxon>Leptospira</taxon>
    </lineage>
</organism>
<dbReference type="InterPro" id="IPR027417">
    <property type="entry name" value="P-loop_NTPase"/>
</dbReference>
<dbReference type="GO" id="GO:0005525">
    <property type="term" value="F:GTP binding"/>
    <property type="evidence" value="ECO:0007669"/>
    <property type="project" value="UniProtKB-KW"/>
</dbReference>
<evidence type="ECO:0000256" key="11">
    <source>
        <dbReference type="ARBA" id="ARBA00022679"/>
    </source>
</evidence>
<protein>
    <recommendedName>
        <fullName evidence="16">Adenosylcobinamide kinase</fullName>
        <ecNumber evidence="8">2.7.1.156</ecNumber>
        <ecNumber evidence="9">2.7.7.62</ecNumber>
    </recommendedName>
    <alternativeName>
        <fullName evidence="17">Adenosylcobinamide-phosphate guanylyltransferase</fullName>
    </alternativeName>
</protein>
<dbReference type="GO" id="GO:0005524">
    <property type="term" value="F:ATP binding"/>
    <property type="evidence" value="ECO:0007669"/>
    <property type="project" value="UniProtKB-KW"/>
</dbReference>
<keyword evidence="14" id="KW-0067">ATP-binding</keyword>